<evidence type="ECO:0000313" key="3">
    <source>
        <dbReference type="EMBL" id="VDC49489.1"/>
    </source>
</evidence>
<organism evidence="3 4">
    <name type="scientific">Brevundimonas mediterranea</name>
    <dbReference type="NCBI Taxonomy" id="74329"/>
    <lineage>
        <taxon>Bacteria</taxon>
        <taxon>Pseudomonadati</taxon>
        <taxon>Pseudomonadota</taxon>
        <taxon>Alphaproteobacteria</taxon>
        <taxon>Caulobacterales</taxon>
        <taxon>Caulobacteraceae</taxon>
        <taxon>Brevundimonas</taxon>
    </lineage>
</organism>
<feature type="domain" description="NAD(P)-binding" evidence="1">
    <location>
        <begin position="13"/>
        <end position="325"/>
    </location>
</feature>
<name>A0A6G7EI12_9CAUL</name>
<dbReference type="PANTHER" id="PTHR43000">
    <property type="entry name" value="DTDP-D-GLUCOSE 4,6-DEHYDRATASE-RELATED"/>
    <property type="match status" value="1"/>
</dbReference>
<dbReference type="AlphaFoldDB" id="A0A6G7EI12"/>
<keyword evidence="4" id="KW-1185">Reference proteome</keyword>
<evidence type="ECO:0000259" key="1">
    <source>
        <dbReference type="Pfam" id="PF16363"/>
    </source>
</evidence>
<dbReference type="Proteomes" id="UP000289220">
    <property type="component" value="Unassembled WGS sequence"/>
</dbReference>
<dbReference type="InterPro" id="IPR036291">
    <property type="entry name" value="NAD(P)-bd_dom_sf"/>
</dbReference>
<evidence type="ECO:0000313" key="5">
    <source>
        <dbReference type="Proteomes" id="UP000501325"/>
    </source>
</evidence>
<dbReference type="Gene3D" id="3.40.50.720">
    <property type="entry name" value="NAD(P)-binding Rossmann-like Domain"/>
    <property type="match status" value="1"/>
</dbReference>
<dbReference type="EC" id="4.2.1.45" evidence="2"/>
<dbReference type="EMBL" id="UXHF01000019">
    <property type="protein sequence ID" value="VDC49489.1"/>
    <property type="molecule type" value="Genomic_DNA"/>
</dbReference>
<dbReference type="Proteomes" id="UP000501325">
    <property type="component" value="Chromosome"/>
</dbReference>
<proteinExistence type="predicted"/>
<keyword evidence="2" id="KW-0456">Lyase</keyword>
<dbReference type="GO" id="GO:0047733">
    <property type="term" value="F:CDP-glucose 4,6-dehydratase activity"/>
    <property type="evidence" value="ECO:0007669"/>
    <property type="project" value="UniProtKB-EC"/>
</dbReference>
<dbReference type="KEGG" id="bmed:GYM46_08560"/>
<reference evidence="2 5" key="2">
    <citation type="submission" date="2020-01" db="EMBL/GenBank/DDBJ databases">
        <authorList>
            <person name="Wang S."/>
        </authorList>
    </citation>
    <scope>NUCLEOTIDE SEQUENCE [LARGE SCALE GENOMIC DNA]</scope>
    <source>
        <strain evidence="2 5">D151-2-6</strain>
    </source>
</reference>
<sequence>MSLTQVFRGKRVLVTGHTGFKGSWLVFMLRQMGAEVAGLSISEPENDLHAYYALKVSSHLVNPASAIGDVRSIETYREVIDETRPDFLFHLAAQAIVSVSYRDPLDTVTTNVIGVANACELVRTSDSAVTSVIVTSDKCYKNKERLEPYGEDEEMGGDDPYSASKGAAELIYHSYQTSYFNSADAAIASGRAGNVFGGGDWSPNRLVPDCMRDLLNGGSVTIRMPEAVRPWTYVLDILVGYMQLAAALDTDAGRYRGSWNFASGETRTVQEICDSMVAALGRGSVIVDAKATFGKEAGLLLIDPAKANERLGWRTSQSLNQSLKDTAEWYDRQAKGEDMFAYSAGYVANLLKDI</sequence>
<dbReference type="NCBIfam" id="TIGR02622">
    <property type="entry name" value="CDP_4_6_dhtase"/>
    <property type="match status" value="1"/>
</dbReference>
<dbReference type="SUPFAM" id="SSF51735">
    <property type="entry name" value="NAD(P)-binding Rossmann-fold domains"/>
    <property type="match status" value="1"/>
</dbReference>
<protein>
    <submittedName>
        <fullName evidence="3">CDP-glucose 4,6-dehydratase</fullName>
        <ecNumber evidence="2">4.2.1.45</ecNumber>
    </submittedName>
</protein>
<dbReference type="InterPro" id="IPR013445">
    <property type="entry name" value="CDP_4_6_deHydtase"/>
</dbReference>
<accession>A0A6G7EI12</accession>
<reference evidence="3 4" key="1">
    <citation type="submission" date="2018-11" db="EMBL/GenBank/DDBJ databases">
        <authorList>
            <person name="Peiro R."/>
            <person name="Begona"/>
            <person name="Cbmso G."/>
            <person name="Lopez M."/>
            <person name="Gonzalez S."/>
            <person name="Sacristan E."/>
            <person name="Castillo E."/>
        </authorList>
    </citation>
    <scope>NUCLEOTIDE SEQUENCE [LARGE SCALE GENOMIC DNA]</scope>
    <source>
        <strain evidence="3">Brev_genome</strain>
    </source>
</reference>
<dbReference type="EMBL" id="CP048751">
    <property type="protein sequence ID" value="QIH72999.1"/>
    <property type="molecule type" value="Genomic_DNA"/>
</dbReference>
<dbReference type="InterPro" id="IPR016040">
    <property type="entry name" value="NAD(P)-bd_dom"/>
</dbReference>
<gene>
    <name evidence="3" type="primary">rfbG</name>
    <name evidence="3" type="ORF">BREV_BREV_01273</name>
    <name evidence="2" type="ORF">GYM46_08560</name>
</gene>
<dbReference type="RefSeq" id="WP_164952641.1">
    <property type="nucleotide sequence ID" value="NZ_CP048751.1"/>
</dbReference>
<dbReference type="Pfam" id="PF16363">
    <property type="entry name" value="GDP_Man_Dehyd"/>
    <property type="match status" value="1"/>
</dbReference>
<dbReference type="Gene3D" id="3.90.25.10">
    <property type="entry name" value="UDP-galactose 4-epimerase, domain 1"/>
    <property type="match status" value="1"/>
</dbReference>
<evidence type="ECO:0000313" key="4">
    <source>
        <dbReference type="Proteomes" id="UP000289220"/>
    </source>
</evidence>
<evidence type="ECO:0000313" key="2">
    <source>
        <dbReference type="EMBL" id="QIH72999.1"/>
    </source>
</evidence>